<dbReference type="Pfam" id="PF00528">
    <property type="entry name" value="BPD_transp_1"/>
    <property type="match status" value="1"/>
</dbReference>
<evidence type="ECO:0000256" key="7">
    <source>
        <dbReference type="RuleBase" id="RU363032"/>
    </source>
</evidence>
<dbReference type="InterPro" id="IPR051393">
    <property type="entry name" value="ABC_transporter_permease"/>
</dbReference>
<gene>
    <name evidence="9" type="ORF">SAMN02745207_01171</name>
</gene>
<dbReference type="STRING" id="1121316.SAMN02745207_01171"/>
<evidence type="ECO:0000256" key="6">
    <source>
        <dbReference type="ARBA" id="ARBA00023136"/>
    </source>
</evidence>
<dbReference type="GO" id="GO:0005886">
    <property type="term" value="C:plasma membrane"/>
    <property type="evidence" value="ECO:0007669"/>
    <property type="project" value="UniProtKB-SubCell"/>
</dbReference>
<dbReference type="PANTHER" id="PTHR30193:SF37">
    <property type="entry name" value="INNER MEMBRANE ABC TRANSPORTER PERMEASE PROTEIN YCJO"/>
    <property type="match status" value="1"/>
</dbReference>
<evidence type="ECO:0000259" key="8">
    <source>
        <dbReference type="PROSITE" id="PS50928"/>
    </source>
</evidence>
<feature type="transmembrane region" description="Helical" evidence="7">
    <location>
        <begin position="21"/>
        <end position="43"/>
    </location>
</feature>
<name>A0A1M5T2M1_9CLOT</name>
<organism evidence="9 10">
    <name type="scientific">Clostridium grantii DSM 8605</name>
    <dbReference type="NCBI Taxonomy" id="1121316"/>
    <lineage>
        <taxon>Bacteria</taxon>
        <taxon>Bacillati</taxon>
        <taxon>Bacillota</taxon>
        <taxon>Clostridia</taxon>
        <taxon>Eubacteriales</taxon>
        <taxon>Clostridiaceae</taxon>
        <taxon>Clostridium</taxon>
    </lineage>
</organism>
<keyword evidence="10" id="KW-1185">Reference proteome</keyword>
<evidence type="ECO:0000313" key="9">
    <source>
        <dbReference type="EMBL" id="SHH45054.1"/>
    </source>
</evidence>
<dbReference type="PANTHER" id="PTHR30193">
    <property type="entry name" value="ABC TRANSPORTER PERMEASE PROTEIN"/>
    <property type="match status" value="1"/>
</dbReference>
<evidence type="ECO:0000313" key="10">
    <source>
        <dbReference type="Proteomes" id="UP000184447"/>
    </source>
</evidence>
<dbReference type="EMBL" id="FQXM01000005">
    <property type="protein sequence ID" value="SHH45054.1"/>
    <property type="molecule type" value="Genomic_DNA"/>
</dbReference>
<keyword evidence="2 7" id="KW-0813">Transport</keyword>
<dbReference type="InterPro" id="IPR000515">
    <property type="entry name" value="MetI-like"/>
</dbReference>
<dbReference type="SUPFAM" id="SSF161098">
    <property type="entry name" value="MetI-like"/>
    <property type="match status" value="1"/>
</dbReference>
<feature type="transmembrane region" description="Helical" evidence="7">
    <location>
        <begin position="182"/>
        <end position="204"/>
    </location>
</feature>
<dbReference type="InterPro" id="IPR035906">
    <property type="entry name" value="MetI-like_sf"/>
</dbReference>
<keyword evidence="9" id="KW-0762">Sugar transport</keyword>
<dbReference type="AlphaFoldDB" id="A0A1M5T2M1"/>
<reference evidence="9 10" key="1">
    <citation type="submission" date="2016-11" db="EMBL/GenBank/DDBJ databases">
        <authorList>
            <person name="Jaros S."/>
            <person name="Januszkiewicz K."/>
            <person name="Wedrychowicz H."/>
        </authorList>
    </citation>
    <scope>NUCLEOTIDE SEQUENCE [LARGE SCALE GENOMIC DNA]</scope>
    <source>
        <strain evidence="9 10">DSM 8605</strain>
    </source>
</reference>
<comment type="similarity">
    <text evidence="7">Belongs to the binding-protein-dependent transport system permease family.</text>
</comment>
<sequence length="311" mass="35339">MATKSLSSKKEGKRKTISYSKYGYFFVAPFIIAFLIFQFYPILYTINLSFTDLAGWAEEFNYVGFKNYTSLLNNKLFHAAFINTWIIWMMNFIPQITLALLLASWFTNLKLKIKGTGFFKVTLYLPNIITAASVSVLFYAIFGYPSGPLNQLMQNMGLIDAPINFFRSVGITRGTVAFIQFWMWYGNTMIILMAAILGISPSLYESAMVDGATSTQMFWRITMPLIKPIMLYTLITSLIGGMQMFDIPFLLTGGAPNNSVQTMTMFIYKQAFTGGRNFYFAAAASMLLFILIAVISLIIFRFFRQEDRGRA</sequence>
<dbReference type="GO" id="GO:0055085">
    <property type="term" value="P:transmembrane transport"/>
    <property type="evidence" value="ECO:0007669"/>
    <property type="project" value="InterPro"/>
</dbReference>
<feature type="transmembrane region" description="Helical" evidence="7">
    <location>
        <begin position="225"/>
        <end position="245"/>
    </location>
</feature>
<feature type="transmembrane region" description="Helical" evidence="7">
    <location>
        <begin position="121"/>
        <end position="142"/>
    </location>
</feature>
<evidence type="ECO:0000256" key="3">
    <source>
        <dbReference type="ARBA" id="ARBA00022475"/>
    </source>
</evidence>
<protein>
    <submittedName>
        <fullName evidence="9">Multiple sugar transport system permease protein</fullName>
    </submittedName>
</protein>
<dbReference type="PROSITE" id="PS50928">
    <property type="entry name" value="ABC_TM1"/>
    <property type="match status" value="1"/>
</dbReference>
<dbReference type="OrthoDB" id="9787541at2"/>
<dbReference type="CDD" id="cd06261">
    <property type="entry name" value="TM_PBP2"/>
    <property type="match status" value="1"/>
</dbReference>
<keyword evidence="3" id="KW-1003">Cell membrane</keyword>
<evidence type="ECO:0000256" key="5">
    <source>
        <dbReference type="ARBA" id="ARBA00022989"/>
    </source>
</evidence>
<feature type="transmembrane region" description="Helical" evidence="7">
    <location>
        <begin position="85"/>
        <end position="109"/>
    </location>
</feature>
<keyword evidence="5 7" id="KW-1133">Transmembrane helix</keyword>
<accession>A0A1M5T2M1</accession>
<feature type="transmembrane region" description="Helical" evidence="7">
    <location>
        <begin position="278"/>
        <end position="303"/>
    </location>
</feature>
<dbReference type="Gene3D" id="1.10.3720.10">
    <property type="entry name" value="MetI-like"/>
    <property type="match status" value="1"/>
</dbReference>
<feature type="domain" description="ABC transmembrane type-1" evidence="8">
    <location>
        <begin position="81"/>
        <end position="299"/>
    </location>
</feature>
<evidence type="ECO:0000256" key="1">
    <source>
        <dbReference type="ARBA" id="ARBA00004651"/>
    </source>
</evidence>
<evidence type="ECO:0000256" key="2">
    <source>
        <dbReference type="ARBA" id="ARBA00022448"/>
    </source>
</evidence>
<dbReference type="RefSeq" id="WP_073337499.1">
    <property type="nucleotide sequence ID" value="NZ_FQXM01000005.1"/>
</dbReference>
<keyword evidence="4 7" id="KW-0812">Transmembrane</keyword>
<comment type="subcellular location">
    <subcellularLocation>
        <location evidence="1 7">Cell membrane</location>
        <topology evidence="1 7">Multi-pass membrane protein</topology>
    </subcellularLocation>
</comment>
<dbReference type="SUPFAM" id="SSF160964">
    <property type="entry name" value="MalF N-terminal region-like"/>
    <property type="match status" value="1"/>
</dbReference>
<keyword evidence="6 7" id="KW-0472">Membrane</keyword>
<evidence type="ECO:0000256" key="4">
    <source>
        <dbReference type="ARBA" id="ARBA00022692"/>
    </source>
</evidence>
<dbReference type="Proteomes" id="UP000184447">
    <property type="component" value="Unassembled WGS sequence"/>
</dbReference>
<proteinExistence type="inferred from homology"/>